<dbReference type="InterPro" id="IPR006311">
    <property type="entry name" value="TAT_signal"/>
</dbReference>
<dbReference type="AlphaFoldDB" id="A0A6A9UUN4"/>
<dbReference type="PANTHER" id="PTHR43649:SF11">
    <property type="entry name" value="ABC TRANSPORTER SUBSTRATE-BINDING PROTEIN YESO-RELATED"/>
    <property type="match status" value="1"/>
</dbReference>
<sequence length="438" mass="46567">MAKGKQMGLSRRQLLIGAGLAGAAGMTGLTACGGSGSGGGSDDGSAALTFTWWGNEVRNANTTEAIEAYTKANPGVTIEPQPGEWNSYWDRLATQTAGNTSPDIIQMDMAYISEYGDRGALLDLEEHGIDTSKFLPGTVDSGRIDGTLYGVNAGINTPILMANPELFEKAGMDMPDDTTWTWDDLMEIAAEVAKGADLDFGASSVFSADSMFSAFLRQNGKELFTPEGLGFEVADATAWFDMMMRFFEAGAIGTAAQISEESTKTLDQSTLAVGTGAMQVYWSNQVEAVNNASGKEMALLRFPSTTGKATDRKAWYKASMLWSVSSRTEEPEAAVALINWWMNSTESGMINLAERGIQPNTEVQAAIEGELSPAQQAVSKFISDIEPELAATPIAPLPGGGTLGAVMFRYQTEVLFGRTSTADAAQGFVDEVTSNLTV</sequence>
<name>A0A6A9UUN4_9ACTN</name>
<dbReference type="SUPFAM" id="SSF53850">
    <property type="entry name" value="Periplasmic binding protein-like II"/>
    <property type="match status" value="1"/>
</dbReference>
<protein>
    <submittedName>
        <fullName evidence="2">Extracellular solute-binding protein</fullName>
    </submittedName>
</protein>
<evidence type="ECO:0000313" key="3">
    <source>
        <dbReference type="Proteomes" id="UP000435304"/>
    </source>
</evidence>
<gene>
    <name evidence="2" type="ORF">GC722_02565</name>
</gene>
<feature type="chain" id="PRO_5025504853" evidence="1">
    <location>
        <begin position="24"/>
        <end position="438"/>
    </location>
</feature>
<dbReference type="Pfam" id="PF13416">
    <property type="entry name" value="SBP_bac_8"/>
    <property type="match status" value="1"/>
</dbReference>
<dbReference type="EMBL" id="WPCU01000003">
    <property type="protein sequence ID" value="MVA74917.1"/>
    <property type="molecule type" value="Genomic_DNA"/>
</dbReference>
<dbReference type="PROSITE" id="PS51257">
    <property type="entry name" value="PROKAR_LIPOPROTEIN"/>
    <property type="match status" value="1"/>
</dbReference>
<keyword evidence="1" id="KW-0732">Signal</keyword>
<dbReference type="PROSITE" id="PS51318">
    <property type="entry name" value="TAT"/>
    <property type="match status" value="1"/>
</dbReference>
<dbReference type="PANTHER" id="PTHR43649">
    <property type="entry name" value="ARABINOSE-BINDING PROTEIN-RELATED"/>
    <property type="match status" value="1"/>
</dbReference>
<dbReference type="Proteomes" id="UP000435304">
    <property type="component" value="Unassembled WGS sequence"/>
</dbReference>
<accession>A0A6A9UUN4</accession>
<proteinExistence type="predicted"/>
<keyword evidence="3" id="KW-1185">Reference proteome</keyword>
<organism evidence="2 3">
    <name type="scientific">Auraticoccus cholistanensis</name>
    <dbReference type="NCBI Taxonomy" id="2656650"/>
    <lineage>
        <taxon>Bacteria</taxon>
        <taxon>Bacillati</taxon>
        <taxon>Actinomycetota</taxon>
        <taxon>Actinomycetes</taxon>
        <taxon>Propionibacteriales</taxon>
        <taxon>Propionibacteriaceae</taxon>
        <taxon>Auraticoccus</taxon>
    </lineage>
</organism>
<feature type="signal peptide" evidence="1">
    <location>
        <begin position="1"/>
        <end position="23"/>
    </location>
</feature>
<evidence type="ECO:0000313" key="2">
    <source>
        <dbReference type="EMBL" id="MVA74917.1"/>
    </source>
</evidence>
<dbReference type="Gene3D" id="3.40.190.10">
    <property type="entry name" value="Periplasmic binding protein-like II"/>
    <property type="match status" value="2"/>
</dbReference>
<dbReference type="InterPro" id="IPR006059">
    <property type="entry name" value="SBP"/>
</dbReference>
<evidence type="ECO:0000256" key="1">
    <source>
        <dbReference type="SAM" id="SignalP"/>
    </source>
</evidence>
<comment type="caution">
    <text evidence="2">The sequence shown here is derived from an EMBL/GenBank/DDBJ whole genome shotgun (WGS) entry which is preliminary data.</text>
</comment>
<dbReference type="InterPro" id="IPR050490">
    <property type="entry name" value="Bact_solute-bd_prot1"/>
</dbReference>
<reference evidence="2 3" key="1">
    <citation type="submission" date="2019-12" db="EMBL/GenBank/DDBJ databases">
        <title>Auraticoccus cholistani sp. nov., an actinomycete isolated from soil of Cholistan desert.</title>
        <authorList>
            <person name="Cheema M.T."/>
        </authorList>
    </citation>
    <scope>NUCLEOTIDE SEQUENCE [LARGE SCALE GENOMIC DNA]</scope>
    <source>
        <strain evidence="2 3">F435</strain>
    </source>
</reference>